<dbReference type="CDD" id="cd00657">
    <property type="entry name" value="Ferritin_like"/>
    <property type="match status" value="1"/>
</dbReference>
<dbReference type="GeneID" id="68119670"/>
<sequence>MSQFSFPFETTLQNLYSFGIQVLNTKDTDEKVKLSFQAQQLYEEGKISVRPLDRNEMFRVRPPNVPARPDNVTIVPPKQLHKRGSGTVENRAALIHSICHMESYAIDLSWDIICRFAILDYLPDEFLIDWFYVALDECRHFKMLSKRLTELGSFYGQFPSHGGLWSAATATQNDVMLRLCILHTVHEARGLDMTPNNIRKLREAKDFESADVLSVILEEEISHVQKGVKWFKFCCAHAIREERRKNREEQNFVHVGNDMLTTTTNEQEVSEDLIRQRFHHLVRNHTTTGVLRPPFNHEARLKAGFTKDWYEPLIPEANVASTTNEETQANEEVIH</sequence>
<dbReference type="PIRSF" id="PIRSF012318">
    <property type="entry name" value="UCP012318"/>
    <property type="match status" value="1"/>
</dbReference>
<evidence type="ECO:0000313" key="2">
    <source>
        <dbReference type="Proteomes" id="UP000444721"/>
    </source>
</evidence>
<proteinExistence type="predicted"/>
<organism evidence="1 2">
    <name type="scientific">Naegleria fowleri</name>
    <name type="common">Brain eating amoeba</name>
    <dbReference type="NCBI Taxonomy" id="5763"/>
    <lineage>
        <taxon>Eukaryota</taxon>
        <taxon>Discoba</taxon>
        <taxon>Heterolobosea</taxon>
        <taxon>Tetramitia</taxon>
        <taxon>Eutetramitia</taxon>
        <taxon>Vahlkampfiidae</taxon>
        <taxon>Naegleria</taxon>
    </lineage>
</organism>
<dbReference type="VEuPathDB" id="AmoebaDB:NfTy_040530"/>
<dbReference type="Pfam" id="PF04305">
    <property type="entry name" value="DUF455"/>
    <property type="match status" value="2"/>
</dbReference>
<dbReference type="EMBL" id="VFQX01000013">
    <property type="protein sequence ID" value="KAF0981798.1"/>
    <property type="molecule type" value="Genomic_DNA"/>
</dbReference>
<dbReference type="VEuPathDB" id="AmoebaDB:NF0110820"/>
<dbReference type="InterPro" id="IPR007402">
    <property type="entry name" value="DUF455"/>
</dbReference>
<protein>
    <submittedName>
        <fullName evidence="1">Uncharacterized protein</fullName>
    </submittedName>
</protein>
<dbReference type="InterPro" id="IPR011197">
    <property type="entry name" value="UCP012318"/>
</dbReference>
<gene>
    <name evidence="1" type="ORF">FDP41_012455</name>
</gene>
<name>A0A6A5C7S0_NAEFO</name>
<keyword evidence="2" id="KW-1185">Reference proteome</keyword>
<dbReference type="OMA" id="WRFAGMP"/>
<dbReference type="Proteomes" id="UP000444721">
    <property type="component" value="Unassembled WGS sequence"/>
</dbReference>
<dbReference type="PANTHER" id="PTHR42782:SF2">
    <property type="entry name" value="3-OXOACYL-[ACYL-CARRIER-PROTEIN] SYNTHASE-LIKE PROTEIN"/>
    <property type="match status" value="1"/>
</dbReference>
<evidence type="ECO:0000313" key="1">
    <source>
        <dbReference type="EMBL" id="KAF0981798.1"/>
    </source>
</evidence>
<reference evidence="1 2" key="1">
    <citation type="journal article" date="2019" name="Sci. Rep.">
        <title>Nanopore sequencing improves the draft genome of the human pathogenic amoeba Naegleria fowleri.</title>
        <authorList>
            <person name="Liechti N."/>
            <person name="Schurch N."/>
            <person name="Bruggmann R."/>
            <person name="Wittwer M."/>
        </authorList>
    </citation>
    <scope>NUCLEOTIDE SEQUENCE [LARGE SCALE GENOMIC DNA]</scope>
    <source>
        <strain evidence="1 2">ATCC 30894</strain>
    </source>
</reference>
<dbReference type="OrthoDB" id="426882at2759"/>
<dbReference type="AlphaFoldDB" id="A0A6A5C7S0"/>
<dbReference type="RefSeq" id="XP_044566511.1">
    <property type="nucleotide sequence ID" value="XM_044702977.1"/>
</dbReference>
<dbReference type="SUPFAM" id="SSF47240">
    <property type="entry name" value="Ferritin-like"/>
    <property type="match status" value="1"/>
</dbReference>
<comment type="caution">
    <text evidence="1">The sequence shown here is derived from an EMBL/GenBank/DDBJ whole genome shotgun (WGS) entry which is preliminary data.</text>
</comment>
<dbReference type="VEuPathDB" id="AmoebaDB:FDP41_012455"/>
<accession>A0A6A5C7S0</accession>
<dbReference type="PANTHER" id="PTHR42782">
    <property type="entry name" value="SI:CH73-314G15.3"/>
    <property type="match status" value="1"/>
</dbReference>
<dbReference type="InterPro" id="IPR009078">
    <property type="entry name" value="Ferritin-like_SF"/>
</dbReference>